<accession>B0D4K5</accession>
<feature type="domain" description="Chorismate mutase" evidence="3">
    <location>
        <begin position="68"/>
        <end position="145"/>
    </location>
</feature>
<evidence type="ECO:0000313" key="4">
    <source>
        <dbReference type="EMBL" id="EDR10360.1"/>
    </source>
</evidence>
<protein>
    <submittedName>
        <fullName evidence="4">Predicted protein</fullName>
    </submittedName>
</protein>
<keyword evidence="5" id="KW-1185">Reference proteome</keyword>
<evidence type="ECO:0000313" key="5">
    <source>
        <dbReference type="Proteomes" id="UP000001194"/>
    </source>
</evidence>
<evidence type="ECO:0000256" key="1">
    <source>
        <dbReference type="ARBA" id="ARBA00023235"/>
    </source>
</evidence>
<dbReference type="SMART" id="SM00830">
    <property type="entry name" value="CM_2"/>
    <property type="match status" value="1"/>
</dbReference>
<dbReference type="HOGENOM" id="CLU_128848_0_0_1"/>
<dbReference type="GO" id="GO:0046417">
    <property type="term" value="P:chorismate metabolic process"/>
    <property type="evidence" value="ECO:0007669"/>
    <property type="project" value="InterPro"/>
</dbReference>
<evidence type="ECO:0000256" key="2">
    <source>
        <dbReference type="SAM" id="SignalP"/>
    </source>
</evidence>
<dbReference type="Pfam" id="PF01817">
    <property type="entry name" value="CM_2"/>
    <property type="match status" value="1"/>
</dbReference>
<dbReference type="InterPro" id="IPR036263">
    <property type="entry name" value="Chorismate_II_sf"/>
</dbReference>
<dbReference type="AlphaFoldDB" id="B0D4K5"/>
<dbReference type="OrthoDB" id="2843337at2759"/>
<dbReference type="KEGG" id="lbc:LACBIDRAFT_317179"/>
<name>B0D4K5_LACBS</name>
<feature type="signal peptide" evidence="2">
    <location>
        <begin position="1"/>
        <end position="19"/>
    </location>
</feature>
<dbReference type="SUPFAM" id="SSF48600">
    <property type="entry name" value="Chorismate mutase II"/>
    <property type="match status" value="1"/>
</dbReference>
<dbReference type="GO" id="GO:0004106">
    <property type="term" value="F:chorismate mutase activity"/>
    <property type="evidence" value="ECO:0007669"/>
    <property type="project" value="InterPro"/>
</dbReference>
<organism evidence="5">
    <name type="scientific">Laccaria bicolor (strain S238N-H82 / ATCC MYA-4686)</name>
    <name type="common">Bicoloured deceiver</name>
    <name type="synonym">Laccaria laccata var. bicolor</name>
    <dbReference type="NCBI Taxonomy" id="486041"/>
    <lineage>
        <taxon>Eukaryota</taxon>
        <taxon>Fungi</taxon>
        <taxon>Dikarya</taxon>
        <taxon>Basidiomycota</taxon>
        <taxon>Agaricomycotina</taxon>
        <taxon>Agaricomycetes</taxon>
        <taxon>Agaricomycetidae</taxon>
        <taxon>Agaricales</taxon>
        <taxon>Agaricineae</taxon>
        <taxon>Hydnangiaceae</taxon>
        <taxon>Laccaria</taxon>
    </lineage>
</organism>
<keyword evidence="1" id="KW-0413">Isomerase</keyword>
<dbReference type="RefSeq" id="XP_001878810.1">
    <property type="nucleotide sequence ID" value="XM_001878775.1"/>
</dbReference>
<evidence type="ECO:0000259" key="3">
    <source>
        <dbReference type="SMART" id="SM00830"/>
    </source>
</evidence>
<feature type="chain" id="PRO_5002748465" evidence="2">
    <location>
        <begin position="20"/>
        <end position="163"/>
    </location>
</feature>
<reference evidence="4 5" key="1">
    <citation type="journal article" date="2008" name="Nature">
        <title>The genome of Laccaria bicolor provides insights into mycorrhizal symbiosis.</title>
        <authorList>
            <person name="Martin F."/>
            <person name="Aerts A."/>
            <person name="Ahren D."/>
            <person name="Brun A."/>
            <person name="Danchin E.G.J."/>
            <person name="Duchaussoy F."/>
            <person name="Gibon J."/>
            <person name="Kohler A."/>
            <person name="Lindquist E."/>
            <person name="Pereda V."/>
            <person name="Salamov A."/>
            <person name="Shapiro H.J."/>
            <person name="Wuyts J."/>
            <person name="Blaudez D."/>
            <person name="Buee M."/>
            <person name="Brokstein P."/>
            <person name="Canbaeck B."/>
            <person name="Cohen D."/>
            <person name="Courty P.E."/>
            <person name="Coutinho P.M."/>
            <person name="Delaruelle C."/>
            <person name="Detter J.C."/>
            <person name="Deveau A."/>
            <person name="DiFazio S."/>
            <person name="Duplessis S."/>
            <person name="Fraissinet-Tachet L."/>
            <person name="Lucic E."/>
            <person name="Frey-Klett P."/>
            <person name="Fourrey C."/>
            <person name="Feussner I."/>
            <person name="Gay G."/>
            <person name="Grimwood J."/>
            <person name="Hoegger P.J."/>
            <person name="Jain P."/>
            <person name="Kilaru S."/>
            <person name="Labbe J."/>
            <person name="Lin Y.C."/>
            <person name="Legue V."/>
            <person name="Le Tacon F."/>
            <person name="Marmeisse R."/>
            <person name="Melayah D."/>
            <person name="Montanini B."/>
            <person name="Muratet M."/>
            <person name="Nehls U."/>
            <person name="Niculita-Hirzel H."/>
            <person name="Oudot-Le Secq M.P."/>
            <person name="Peter M."/>
            <person name="Quesneville H."/>
            <person name="Rajashekar B."/>
            <person name="Reich M."/>
            <person name="Rouhier N."/>
            <person name="Schmutz J."/>
            <person name="Yin T."/>
            <person name="Chalot M."/>
            <person name="Henrissat B."/>
            <person name="Kuees U."/>
            <person name="Lucas S."/>
            <person name="Van de Peer Y."/>
            <person name="Podila G.K."/>
            <person name="Polle A."/>
            <person name="Pukkila P.J."/>
            <person name="Richardson P.M."/>
            <person name="Rouze P."/>
            <person name="Sanders I.R."/>
            <person name="Stajich J.E."/>
            <person name="Tunlid A."/>
            <person name="Tuskan G."/>
            <person name="Grigoriev I.V."/>
        </authorList>
    </citation>
    <scope>NUCLEOTIDE SEQUENCE [LARGE SCALE GENOMIC DNA]</scope>
    <source>
        <strain evidence="5">S238N-H82 / ATCC MYA-4686</strain>
    </source>
</reference>
<dbReference type="GO" id="GO:0009697">
    <property type="term" value="P:salicylic acid biosynthetic process"/>
    <property type="evidence" value="ECO:0007669"/>
    <property type="project" value="TreeGrafter"/>
</dbReference>
<gene>
    <name evidence="4" type="ORF">LACBIDRAFT_317179</name>
</gene>
<dbReference type="PANTHER" id="PTHR38041:SF1">
    <property type="entry name" value="CHORISMATE MUTASE"/>
    <property type="match status" value="1"/>
</dbReference>
<dbReference type="InterPro" id="IPR002701">
    <property type="entry name" value="CM_II_prokaryot"/>
</dbReference>
<dbReference type="EMBL" id="DS547097">
    <property type="protein sequence ID" value="EDR10360.1"/>
    <property type="molecule type" value="Genomic_DNA"/>
</dbReference>
<keyword evidence="2" id="KW-0732">Signal</keyword>
<proteinExistence type="predicted"/>
<dbReference type="GeneID" id="6074514"/>
<dbReference type="InParanoid" id="B0D4K5"/>
<dbReference type="InterPro" id="IPR051331">
    <property type="entry name" value="Chorismate_mutase-related"/>
</dbReference>
<dbReference type="Proteomes" id="UP000001194">
    <property type="component" value="Unassembled WGS sequence"/>
</dbReference>
<sequence length="163" mass="17975">MKLQYFLVGLAPFLHSSLANSKPDFATACYGEVLPNLPAPPENRTIPWGSPRIVNGSTTCCSSLDEVRTGIDVVDAQLLKLLLYAKLREATRFKSTHDTVDVPSRDQQVIDNAMANATAFHLPQTIAKAVFTAIINTSVPFELCVFDSFHYDMEGGKCKRKIL</sequence>
<dbReference type="InterPro" id="IPR036979">
    <property type="entry name" value="CM_dom_sf"/>
</dbReference>
<dbReference type="Gene3D" id="1.20.59.10">
    <property type="entry name" value="Chorismate mutase"/>
    <property type="match status" value="1"/>
</dbReference>
<dbReference type="PANTHER" id="PTHR38041">
    <property type="entry name" value="CHORISMATE MUTASE"/>
    <property type="match status" value="1"/>
</dbReference>